<sequence>MGDATVNGDFPPSATVDHVTKYPLVKDSIDTFKSYPIGQYSIDITNSAYANFVKPTFPYLEKPAAYAKPYVAKADEIGDTILTKVDEKVPILKSETKDIQKQLSDYAYWPFKAAGEQKDYVLKTYSDEYKKCGGDGVVAGGKALVSGSFVITSEWLAYFSTLLQKKKEQAKGAAEDAKKTVEEKTSDN</sequence>
<protein>
    <submittedName>
        <fullName evidence="1">Uncharacterized protein</fullName>
    </submittedName>
</protein>
<keyword evidence="2" id="KW-1185">Reference proteome</keyword>
<proteinExistence type="predicted"/>
<dbReference type="Proteomes" id="UP001172386">
    <property type="component" value="Unassembled WGS sequence"/>
</dbReference>
<dbReference type="EMBL" id="JAPDRQ010000033">
    <property type="protein sequence ID" value="KAJ9660231.1"/>
    <property type="molecule type" value="Genomic_DNA"/>
</dbReference>
<comment type="caution">
    <text evidence="1">The sequence shown here is derived from an EMBL/GenBank/DDBJ whole genome shotgun (WGS) entry which is preliminary data.</text>
</comment>
<name>A0ACC3ADM8_9EURO</name>
<gene>
    <name evidence="1" type="ORF">H2198_002737</name>
</gene>
<evidence type="ECO:0000313" key="2">
    <source>
        <dbReference type="Proteomes" id="UP001172386"/>
    </source>
</evidence>
<reference evidence="1" key="1">
    <citation type="submission" date="2022-10" db="EMBL/GenBank/DDBJ databases">
        <title>Culturing micro-colonial fungi from biological soil crusts in the Mojave desert and describing Neophaeococcomyces mojavensis, and introducing the new genera and species Taxawa tesnikishii.</title>
        <authorList>
            <person name="Kurbessoian T."/>
            <person name="Stajich J.E."/>
        </authorList>
    </citation>
    <scope>NUCLEOTIDE SEQUENCE</scope>
    <source>
        <strain evidence="1">JES_112</strain>
    </source>
</reference>
<organism evidence="1 2">
    <name type="scientific">Neophaeococcomyces mojaviensis</name>
    <dbReference type="NCBI Taxonomy" id="3383035"/>
    <lineage>
        <taxon>Eukaryota</taxon>
        <taxon>Fungi</taxon>
        <taxon>Dikarya</taxon>
        <taxon>Ascomycota</taxon>
        <taxon>Pezizomycotina</taxon>
        <taxon>Eurotiomycetes</taxon>
        <taxon>Chaetothyriomycetidae</taxon>
        <taxon>Chaetothyriales</taxon>
        <taxon>Chaetothyriales incertae sedis</taxon>
        <taxon>Neophaeococcomyces</taxon>
    </lineage>
</organism>
<evidence type="ECO:0000313" key="1">
    <source>
        <dbReference type="EMBL" id="KAJ9660231.1"/>
    </source>
</evidence>
<accession>A0ACC3ADM8</accession>